<protein>
    <recommendedName>
        <fullName evidence="3">F-box domain-containing protein</fullName>
    </recommendedName>
</protein>
<proteinExistence type="predicted"/>
<evidence type="ECO:0008006" key="3">
    <source>
        <dbReference type="Google" id="ProtNLM"/>
    </source>
</evidence>
<reference evidence="1" key="1">
    <citation type="journal article" date="2020" name="Stud. Mycol.">
        <title>101 Dothideomycetes genomes: a test case for predicting lifestyles and emergence of pathogens.</title>
        <authorList>
            <person name="Haridas S."/>
            <person name="Albert R."/>
            <person name="Binder M."/>
            <person name="Bloem J."/>
            <person name="Labutti K."/>
            <person name="Salamov A."/>
            <person name="Andreopoulos B."/>
            <person name="Baker S."/>
            <person name="Barry K."/>
            <person name="Bills G."/>
            <person name="Bluhm B."/>
            <person name="Cannon C."/>
            <person name="Castanera R."/>
            <person name="Culley D."/>
            <person name="Daum C."/>
            <person name="Ezra D."/>
            <person name="Gonzalez J."/>
            <person name="Henrissat B."/>
            <person name="Kuo A."/>
            <person name="Liang C."/>
            <person name="Lipzen A."/>
            <person name="Lutzoni F."/>
            <person name="Magnuson J."/>
            <person name="Mondo S."/>
            <person name="Nolan M."/>
            <person name="Ohm R."/>
            <person name="Pangilinan J."/>
            <person name="Park H.-J."/>
            <person name="Ramirez L."/>
            <person name="Alfaro M."/>
            <person name="Sun H."/>
            <person name="Tritt A."/>
            <person name="Yoshinaga Y."/>
            <person name="Zwiers L.-H."/>
            <person name="Turgeon B."/>
            <person name="Goodwin S."/>
            <person name="Spatafora J."/>
            <person name="Crous P."/>
            <person name="Grigoriev I."/>
        </authorList>
    </citation>
    <scope>NUCLEOTIDE SEQUENCE</scope>
    <source>
        <strain evidence="1">CBS 690.94</strain>
    </source>
</reference>
<sequence length="215" mass="24882">MGTQNVQTRVCSIAELVESILHQADMSPLDLLLARRINKTFNDVIIHSLPFRRALFLEPNPDGMELDIDPSKVEVNPFLRKIFPQATKDYFDLALDPIKRKHFLLVGHEVLVCQGKLCKVGNSNRVRLAYLDDNRCFVHLPRLDTNDEEDYFTRAQWYEHALWRKMYATRPNLSTHVVWKSPIYHQYDIVHEATLGEIVSAVVTGQVVFSTPEHK</sequence>
<gene>
    <name evidence="1" type="ORF">P171DRAFT_432007</name>
</gene>
<keyword evidence="2" id="KW-1185">Reference proteome</keyword>
<dbReference type="Proteomes" id="UP000799764">
    <property type="component" value="Unassembled WGS sequence"/>
</dbReference>
<evidence type="ECO:0000313" key="2">
    <source>
        <dbReference type="Proteomes" id="UP000799764"/>
    </source>
</evidence>
<organism evidence="1 2">
    <name type="scientific">Karstenula rhodostoma CBS 690.94</name>
    <dbReference type="NCBI Taxonomy" id="1392251"/>
    <lineage>
        <taxon>Eukaryota</taxon>
        <taxon>Fungi</taxon>
        <taxon>Dikarya</taxon>
        <taxon>Ascomycota</taxon>
        <taxon>Pezizomycotina</taxon>
        <taxon>Dothideomycetes</taxon>
        <taxon>Pleosporomycetidae</taxon>
        <taxon>Pleosporales</taxon>
        <taxon>Massarineae</taxon>
        <taxon>Didymosphaeriaceae</taxon>
        <taxon>Karstenula</taxon>
    </lineage>
</organism>
<dbReference type="EMBL" id="MU001500">
    <property type="protein sequence ID" value="KAF2445310.1"/>
    <property type="molecule type" value="Genomic_DNA"/>
</dbReference>
<accession>A0A9P4UCM2</accession>
<dbReference type="OrthoDB" id="10466371at2759"/>
<evidence type="ECO:0000313" key="1">
    <source>
        <dbReference type="EMBL" id="KAF2445310.1"/>
    </source>
</evidence>
<name>A0A9P4UCM2_9PLEO</name>
<comment type="caution">
    <text evidence="1">The sequence shown here is derived from an EMBL/GenBank/DDBJ whole genome shotgun (WGS) entry which is preliminary data.</text>
</comment>
<dbReference type="AlphaFoldDB" id="A0A9P4UCM2"/>